<name>A0A318QTQ3_9PROT</name>
<evidence type="ECO:0000313" key="2">
    <source>
        <dbReference type="Proteomes" id="UP000247417"/>
    </source>
</evidence>
<gene>
    <name evidence="1" type="ORF">CFR80_12315</name>
</gene>
<evidence type="ECO:0000313" key="1">
    <source>
        <dbReference type="EMBL" id="PYD81324.1"/>
    </source>
</evidence>
<sequence>MRSREEQIDDLAVVMMDEGGKKEASYAFSQETIDAAILLGRELERAEMATDIRDAQRWRTHVRLLFKSGRHTVAHINEAIRYVDAAMNAENGQ</sequence>
<dbReference type="RefSeq" id="WP_110507473.1">
    <property type="nucleotide sequence ID" value="NZ_NKTX01000036.1"/>
</dbReference>
<dbReference type="Proteomes" id="UP000247417">
    <property type="component" value="Unassembled WGS sequence"/>
</dbReference>
<dbReference type="AlphaFoldDB" id="A0A318QTQ3"/>
<protein>
    <submittedName>
        <fullName evidence="1">Uncharacterized protein</fullName>
    </submittedName>
</protein>
<dbReference type="EMBL" id="NKTX01000036">
    <property type="protein sequence ID" value="PYD81324.1"/>
    <property type="molecule type" value="Genomic_DNA"/>
</dbReference>
<reference evidence="1 2" key="1">
    <citation type="submission" date="2017-07" db="EMBL/GenBank/DDBJ databases">
        <title>A draft genome sequence of Komagataeibacter oboediens LMG 18849.</title>
        <authorList>
            <person name="Skraban J."/>
            <person name="Cleenwerck I."/>
            <person name="Vandamme P."/>
            <person name="Trcek J."/>
        </authorList>
    </citation>
    <scope>NUCLEOTIDE SEQUENCE [LARGE SCALE GENOMIC DNA]</scope>
    <source>
        <strain evidence="1 2">LMG 18849</strain>
    </source>
</reference>
<organism evidence="1 2">
    <name type="scientific">Komagataeibacter oboediens</name>
    <dbReference type="NCBI Taxonomy" id="65958"/>
    <lineage>
        <taxon>Bacteria</taxon>
        <taxon>Pseudomonadati</taxon>
        <taxon>Pseudomonadota</taxon>
        <taxon>Alphaproteobacteria</taxon>
        <taxon>Acetobacterales</taxon>
        <taxon>Acetobacteraceae</taxon>
        <taxon>Komagataeibacter</taxon>
    </lineage>
</organism>
<accession>A0A318QTQ3</accession>
<proteinExistence type="predicted"/>
<comment type="caution">
    <text evidence="1">The sequence shown here is derived from an EMBL/GenBank/DDBJ whole genome shotgun (WGS) entry which is preliminary data.</text>
</comment>